<name>A0AAR2JX49_PYGNA</name>
<reference evidence="1 2" key="1">
    <citation type="submission" date="2020-10" db="EMBL/GenBank/DDBJ databases">
        <title>Pygocentrus nattereri (red-bellied piranha) genome, fPygNat1, primary haplotype.</title>
        <authorList>
            <person name="Myers G."/>
            <person name="Meyer A."/>
            <person name="Karagic N."/>
            <person name="Pippel M."/>
            <person name="Winkler S."/>
            <person name="Tracey A."/>
            <person name="Wood J."/>
            <person name="Formenti G."/>
            <person name="Howe K."/>
            <person name="Fedrigo O."/>
            <person name="Jarvis E.D."/>
        </authorList>
    </citation>
    <scope>NUCLEOTIDE SEQUENCE [LARGE SCALE GENOMIC DNA]</scope>
</reference>
<proteinExistence type="predicted"/>
<dbReference type="Ensembl" id="ENSPNAT00000054276.1">
    <property type="protein sequence ID" value="ENSPNAP00000054436.1"/>
    <property type="gene ID" value="ENSPNAG00000036548.1"/>
</dbReference>
<accession>A0AAR2JX49</accession>
<sequence>MGQVQDLIMVFLQCLHLYTGDAIIQPFKLPLLPQELIPRYSKPLMGEMQEDLQHQAVWQARATRHPNILSEQHECCYP</sequence>
<dbReference type="AlphaFoldDB" id="A0AAR2JX49"/>
<evidence type="ECO:0000313" key="2">
    <source>
        <dbReference type="Proteomes" id="UP001501920"/>
    </source>
</evidence>
<keyword evidence="2" id="KW-1185">Reference proteome</keyword>
<reference evidence="1" key="3">
    <citation type="submission" date="2025-09" db="UniProtKB">
        <authorList>
            <consortium name="Ensembl"/>
        </authorList>
    </citation>
    <scope>IDENTIFICATION</scope>
</reference>
<organism evidence="1 2">
    <name type="scientific">Pygocentrus nattereri</name>
    <name type="common">Red-bellied piranha</name>
    <dbReference type="NCBI Taxonomy" id="42514"/>
    <lineage>
        <taxon>Eukaryota</taxon>
        <taxon>Metazoa</taxon>
        <taxon>Chordata</taxon>
        <taxon>Craniata</taxon>
        <taxon>Vertebrata</taxon>
        <taxon>Euteleostomi</taxon>
        <taxon>Actinopterygii</taxon>
        <taxon>Neopterygii</taxon>
        <taxon>Teleostei</taxon>
        <taxon>Ostariophysi</taxon>
        <taxon>Characiformes</taxon>
        <taxon>Characoidei</taxon>
        <taxon>Pygocentrus</taxon>
    </lineage>
</organism>
<protein>
    <submittedName>
        <fullName evidence="1">Uncharacterized protein</fullName>
    </submittedName>
</protein>
<dbReference type="Proteomes" id="UP001501920">
    <property type="component" value="Chromosome 23"/>
</dbReference>
<reference evidence="1" key="2">
    <citation type="submission" date="2025-08" db="UniProtKB">
        <authorList>
            <consortium name="Ensembl"/>
        </authorList>
    </citation>
    <scope>IDENTIFICATION</scope>
</reference>
<evidence type="ECO:0000313" key="1">
    <source>
        <dbReference type="Ensembl" id="ENSPNAP00000054436.1"/>
    </source>
</evidence>
<dbReference type="GeneTree" id="ENSGT01150000287571"/>